<dbReference type="Pfam" id="PF02518">
    <property type="entry name" value="HATPase_c"/>
    <property type="match status" value="1"/>
</dbReference>
<feature type="compositionally biased region" description="Basic and acidic residues" evidence="6">
    <location>
        <begin position="947"/>
        <end position="975"/>
    </location>
</feature>
<organism evidence="8 9">
    <name type="scientific">Streptomyces halobius</name>
    <dbReference type="NCBI Taxonomy" id="2879846"/>
    <lineage>
        <taxon>Bacteria</taxon>
        <taxon>Bacillati</taxon>
        <taxon>Actinomycetota</taxon>
        <taxon>Actinomycetes</taxon>
        <taxon>Kitasatosporales</taxon>
        <taxon>Streptomycetaceae</taxon>
        <taxon>Streptomyces</taxon>
    </lineage>
</organism>
<dbReference type="InterPro" id="IPR050428">
    <property type="entry name" value="TCS_sensor_his_kinase"/>
</dbReference>
<evidence type="ECO:0000256" key="3">
    <source>
        <dbReference type="ARBA" id="ARBA00022553"/>
    </source>
</evidence>
<evidence type="ECO:0000256" key="2">
    <source>
        <dbReference type="ARBA" id="ARBA00012438"/>
    </source>
</evidence>
<dbReference type="EC" id="2.7.13.3" evidence="2"/>
<evidence type="ECO:0000313" key="8">
    <source>
        <dbReference type="EMBL" id="UQA96827.1"/>
    </source>
</evidence>
<keyword evidence="3" id="KW-0597">Phosphoprotein</keyword>
<dbReference type="InterPro" id="IPR010910">
    <property type="entry name" value="Nitrate/nitrite_sensing_bac"/>
</dbReference>
<dbReference type="InterPro" id="IPR003594">
    <property type="entry name" value="HATPase_dom"/>
</dbReference>
<protein>
    <recommendedName>
        <fullName evidence="2">histidine kinase</fullName>
        <ecNumber evidence="2">2.7.13.3</ecNumber>
    </recommendedName>
</protein>
<sequence>MPFRGKSIRRKIVALLLVPLVSLTAMWAFATYITGREANQLLDVGNVAHQLGAPVHEVTQSLQRERRQSLLYLADRRGADALTELRQRTRATDDAVDRLRALTRDPGVHEDLNGDTGHRMDSIVSGLDGLPSLRAQVEHNTATRDEVMEAYNDLVDPNFDFLLSLNAVDDAKMDRQGRALVVVARARESFAREDALMSAALVSGSMSKRDLRAISDRVAERRIRYGGGLTSLPAKDRGLFDDYWRTATARTVISYENRAIAAGPRAAPHLLNAERWNVAAKKVLGDLKEMGDEAGARYRERVAPVATAVVLKAGIAGVLGFVALLVSVVVSFRIGRRHIKDLTRLRKDAHEVSGVRLPSVMRRLAAGEQVDVETEAPRLEFGQDEMGQVGQALNTLQRAAVEAAVKQADMRRGVSEVFVNLARRSQVLLHRQLTLLDAMERRTEDTEELADLFRLDHMTTRMRRHAEGLVILSGAAPSRQWRKPIQLMDVVRAAVAEVEDYERIEVRRLPRLAVDGPAVSDLTHLIAELLENATVFSPPHTAVQVFGERVPNGFTLEIHDRGLGMAPDLLLDANLRLAETPEFELSDTDRLGLFVVSRLARRQGVRVSLQPSPYGGTTAVVFIPGALLTETSDDGREDPELTAGDASDGVGGNALDKSGRLDHSAGRLAALSQVPIPLPEGETRTTSGILDGPIELEAPLGPDELRSLDDEERLFGRGDPGSGERPRGRGRRGPSAPTGPVPSPAAPRSIAPVPPVPDGEQHHQTRDQAPAGGLTPLPRRPRPPVLVSDHGRTVDDGDTHGSDGDTHRGDGDTHDGDSHGKTGHTEHPAPTPTTPRGLPRRVRQASLAPQLKAAPTTRQPTEPERPAEDPADARDADTVRTRMASLQRGWQRGRRDHEEAPGDAGTGQERADGAADATTAVATTDGSTPRPTALGTARNDTSTARVDTPHHADGHRTDDAHRPDDARDTAARDGEGTTAPGTTSGGDGP</sequence>
<feature type="region of interest" description="Disordered" evidence="6">
    <location>
        <begin position="672"/>
        <end position="989"/>
    </location>
</feature>
<feature type="compositionally biased region" description="Low complexity" evidence="6">
    <location>
        <begin position="914"/>
        <end position="926"/>
    </location>
</feature>
<evidence type="ECO:0000259" key="7">
    <source>
        <dbReference type="PROSITE" id="PS50906"/>
    </source>
</evidence>
<evidence type="ECO:0000256" key="4">
    <source>
        <dbReference type="ARBA" id="ARBA00022679"/>
    </source>
</evidence>
<dbReference type="InterPro" id="IPR036890">
    <property type="entry name" value="HATPase_C_sf"/>
</dbReference>
<dbReference type="PANTHER" id="PTHR45436:SF5">
    <property type="entry name" value="SENSOR HISTIDINE KINASE TRCS"/>
    <property type="match status" value="1"/>
</dbReference>
<feature type="compositionally biased region" description="Basic and acidic residues" evidence="6">
    <location>
        <begin position="861"/>
        <end position="880"/>
    </location>
</feature>
<comment type="catalytic activity">
    <reaction evidence="1">
        <text>ATP + protein L-histidine = ADP + protein N-phospho-L-histidine.</text>
        <dbReference type="EC" id="2.7.13.3"/>
    </reaction>
</comment>
<evidence type="ECO:0000313" key="9">
    <source>
        <dbReference type="Proteomes" id="UP000830115"/>
    </source>
</evidence>
<dbReference type="Gene3D" id="6.10.340.10">
    <property type="match status" value="1"/>
</dbReference>
<evidence type="ECO:0000256" key="5">
    <source>
        <dbReference type="ARBA" id="ARBA00022777"/>
    </source>
</evidence>
<feature type="domain" description="NIT" evidence="7">
    <location>
        <begin position="53"/>
        <end position="305"/>
    </location>
</feature>
<keyword evidence="5" id="KW-0418">Kinase</keyword>
<accession>A0ABY4MHV9</accession>
<dbReference type="InterPro" id="IPR013587">
    <property type="entry name" value="Nitrate/nitrite_sensing"/>
</dbReference>
<name>A0ABY4MHV9_9ACTN</name>
<evidence type="ECO:0000256" key="6">
    <source>
        <dbReference type="SAM" id="MobiDB-lite"/>
    </source>
</evidence>
<feature type="region of interest" description="Disordered" evidence="6">
    <location>
        <begin position="631"/>
        <end position="660"/>
    </location>
</feature>
<dbReference type="Proteomes" id="UP000830115">
    <property type="component" value="Chromosome"/>
</dbReference>
<evidence type="ECO:0000256" key="1">
    <source>
        <dbReference type="ARBA" id="ARBA00000085"/>
    </source>
</evidence>
<dbReference type="SUPFAM" id="SSF55874">
    <property type="entry name" value="ATPase domain of HSP90 chaperone/DNA topoisomerase II/histidine kinase"/>
    <property type="match status" value="1"/>
</dbReference>
<keyword evidence="4" id="KW-0808">Transferase</keyword>
<dbReference type="Gene3D" id="3.30.565.10">
    <property type="entry name" value="Histidine kinase-like ATPase, C-terminal domain"/>
    <property type="match status" value="1"/>
</dbReference>
<feature type="compositionally biased region" description="Basic and acidic residues" evidence="6">
    <location>
        <begin position="789"/>
        <end position="827"/>
    </location>
</feature>
<dbReference type="SMART" id="SM00387">
    <property type="entry name" value="HATPase_c"/>
    <property type="match status" value="1"/>
</dbReference>
<dbReference type="Pfam" id="PF08376">
    <property type="entry name" value="NIT"/>
    <property type="match status" value="1"/>
</dbReference>
<reference evidence="8" key="1">
    <citation type="submission" date="2021-10" db="EMBL/GenBank/DDBJ databases">
        <title>Streptomyces nigrumlapis sp.nov.,an antimicrobial producing actinobacterium isolated from Black Gobi rocks.</title>
        <authorList>
            <person name="Wen Y."/>
            <person name="Zhang W."/>
            <person name="Liu X.G."/>
        </authorList>
    </citation>
    <scope>NUCLEOTIDE SEQUENCE</scope>
    <source>
        <strain evidence="8">ST13-2-2</strain>
    </source>
</reference>
<dbReference type="EMBL" id="CP086322">
    <property type="protein sequence ID" value="UQA96827.1"/>
    <property type="molecule type" value="Genomic_DNA"/>
</dbReference>
<gene>
    <name evidence="8" type="ORF">K9S39_37565</name>
</gene>
<keyword evidence="9" id="KW-1185">Reference proteome</keyword>
<dbReference type="RefSeq" id="WP_248867748.1">
    <property type="nucleotide sequence ID" value="NZ_CP086322.1"/>
</dbReference>
<feature type="compositionally biased region" description="Basic and acidic residues" evidence="6">
    <location>
        <begin position="703"/>
        <end position="727"/>
    </location>
</feature>
<dbReference type="PANTHER" id="PTHR45436">
    <property type="entry name" value="SENSOR HISTIDINE KINASE YKOH"/>
    <property type="match status" value="1"/>
</dbReference>
<proteinExistence type="predicted"/>
<dbReference type="PROSITE" id="PS50906">
    <property type="entry name" value="NIT"/>
    <property type="match status" value="1"/>
</dbReference>